<dbReference type="Pfam" id="PF04445">
    <property type="entry name" value="SAM_MT"/>
    <property type="match status" value="1"/>
</dbReference>
<organism evidence="1 2">
    <name type="scientific">Litchfieldia luteola</name>
    <dbReference type="NCBI Taxonomy" id="682179"/>
    <lineage>
        <taxon>Bacteria</taxon>
        <taxon>Bacillati</taxon>
        <taxon>Bacillota</taxon>
        <taxon>Bacilli</taxon>
        <taxon>Bacillales</taxon>
        <taxon>Bacillaceae</taxon>
        <taxon>Litchfieldia</taxon>
    </lineage>
</organism>
<dbReference type="EMBL" id="JADCLJ010000024">
    <property type="protein sequence ID" value="MBE4910148.1"/>
    <property type="molecule type" value="Genomic_DNA"/>
</dbReference>
<dbReference type="InterPro" id="IPR007536">
    <property type="entry name" value="16SrRNA_methylTrfase_J"/>
</dbReference>
<dbReference type="InterPro" id="IPR029063">
    <property type="entry name" value="SAM-dependent_MTases_sf"/>
</dbReference>
<name>A0ABR9QNR5_9BACI</name>
<dbReference type="Gene3D" id="3.40.50.150">
    <property type="entry name" value="Vaccinia Virus protein VP39"/>
    <property type="match status" value="1"/>
</dbReference>
<evidence type="ECO:0000313" key="1">
    <source>
        <dbReference type="EMBL" id="MBE4910148.1"/>
    </source>
</evidence>
<dbReference type="PANTHER" id="PTHR36112:SF1">
    <property type="entry name" value="RIBOSOMAL RNA SMALL SUBUNIT METHYLTRANSFERASE J"/>
    <property type="match status" value="1"/>
</dbReference>
<keyword evidence="1" id="KW-0808">Transferase</keyword>
<comment type="caution">
    <text evidence="1">The sequence shown here is derived from an EMBL/GenBank/DDBJ whole genome shotgun (WGS) entry which is preliminary data.</text>
</comment>
<dbReference type="RefSeq" id="WP_193539408.1">
    <property type="nucleotide sequence ID" value="NZ_JADCLJ010000024.1"/>
</dbReference>
<proteinExistence type="predicted"/>
<keyword evidence="2" id="KW-1185">Reference proteome</keyword>
<dbReference type="SUPFAM" id="SSF53335">
    <property type="entry name" value="S-adenosyl-L-methionine-dependent methyltransferases"/>
    <property type="match status" value="1"/>
</dbReference>
<dbReference type="GO" id="GO:0032259">
    <property type="term" value="P:methylation"/>
    <property type="evidence" value="ECO:0007669"/>
    <property type="project" value="UniProtKB-KW"/>
</dbReference>
<protein>
    <submittedName>
        <fullName evidence="1">Class I SAM-dependent methyltransferase</fullName>
    </submittedName>
</protein>
<gene>
    <name evidence="1" type="ORF">IMZ08_19095</name>
</gene>
<accession>A0ABR9QNR5</accession>
<dbReference type="GO" id="GO:0008168">
    <property type="term" value="F:methyltransferase activity"/>
    <property type="evidence" value="ECO:0007669"/>
    <property type="project" value="UniProtKB-KW"/>
</dbReference>
<evidence type="ECO:0000313" key="2">
    <source>
        <dbReference type="Proteomes" id="UP001516662"/>
    </source>
</evidence>
<dbReference type="PANTHER" id="PTHR36112">
    <property type="entry name" value="RIBOSOMAL RNA SMALL SUBUNIT METHYLTRANSFERASE J"/>
    <property type="match status" value="1"/>
</dbReference>
<dbReference type="Proteomes" id="UP001516662">
    <property type="component" value="Unassembled WGS sequence"/>
</dbReference>
<sequence>MIVTTAGRTDQRMISLAKQIAEDLSTTYIERRKASVEELQQKYSHDVLVIGKNRLELYKQNEQEPFFFHPNSAMFRMKRLMNGEDDPLIKAAALKEGMSFLDCTLGLGSDSIVASFIVGHQGKAVGIEGNELLSYLVKSGLHTWDSGIEMFNQAMQRVNVINIDNLDYLKSCRSKSFDVVYFDPMFEEAIDESNGISALKSIAIYKDITNEVIEEAKRVAIKKVILKDHWRSERFNRFGFSVLKRKTAKFHFGALDLE</sequence>
<keyword evidence="1" id="KW-0489">Methyltransferase</keyword>
<reference evidence="1 2" key="1">
    <citation type="submission" date="2020-10" db="EMBL/GenBank/DDBJ databases">
        <title>Bacillus sp. HD4P25, an endophyte from a halophyte.</title>
        <authorList>
            <person name="Sun J.-Q."/>
        </authorList>
    </citation>
    <scope>NUCLEOTIDE SEQUENCE [LARGE SCALE GENOMIC DNA]</scope>
    <source>
        <strain evidence="1 2">YIM 93174</strain>
    </source>
</reference>